<dbReference type="SUPFAM" id="SSF55729">
    <property type="entry name" value="Acyl-CoA N-acyltransferases (Nat)"/>
    <property type="match status" value="1"/>
</dbReference>
<sequence length="188" mass="22263">MLKKLNNWWRWYRHPLPTELREFHQSVVIDGIEYDLMPAQLAHAEAMLAVERDAYFGQEPWPIELFWNEINRQHERLYLIVQIKATHTTVAYIGTAFRPSLREVHITNLAVNRQWQKRGLGKFMLSYIMSVAAQIQFETVSLEVRMTNQAAQKLYSRLGFRKVRTKHHYYDDGEDAVEMRSTLGKGRL</sequence>
<dbReference type="AlphaFoldDB" id="A0A7G9T6U3"/>
<dbReference type="NCBIfam" id="TIGR01575">
    <property type="entry name" value="rimI"/>
    <property type="match status" value="1"/>
</dbReference>
<dbReference type="PROSITE" id="PS51186">
    <property type="entry name" value="GNAT"/>
    <property type="match status" value="1"/>
</dbReference>
<proteinExistence type="predicted"/>
<evidence type="ECO:0000313" key="5">
    <source>
        <dbReference type="Proteomes" id="UP000515800"/>
    </source>
</evidence>
<dbReference type="GO" id="GO:0031415">
    <property type="term" value="C:NatA complex"/>
    <property type="evidence" value="ECO:0007669"/>
    <property type="project" value="InterPro"/>
</dbReference>
<dbReference type="Gene3D" id="3.40.630.30">
    <property type="match status" value="1"/>
</dbReference>
<organism evidence="4 5">
    <name type="scientific">Weissella diestrammenae</name>
    <dbReference type="NCBI Taxonomy" id="1162633"/>
    <lineage>
        <taxon>Bacteria</taxon>
        <taxon>Bacillati</taxon>
        <taxon>Bacillota</taxon>
        <taxon>Bacilli</taxon>
        <taxon>Lactobacillales</taxon>
        <taxon>Lactobacillaceae</taxon>
        <taxon>Weissella</taxon>
    </lineage>
</organism>
<evidence type="ECO:0000256" key="2">
    <source>
        <dbReference type="ARBA" id="ARBA00023315"/>
    </source>
</evidence>
<feature type="domain" description="N-acetyltransferase" evidence="3">
    <location>
        <begin position="34"/>
        <end position="184"/>
    </location>
</feature>
<evidence type="ECO:0000256" key="1">
    <source>
        <dbReference type="ARBA" id="ARBA00022679"/>
    </source>
</evidence>
<dbReference type="InterPro" id="IPR045047">
    <property type="entry name" value="Ard1-like"/>
</dbReference>
<evidence type="ECO:0000313" key="4">
    <source>
        <dbReference type="EMBL" id="QNN75818.1"/>
    </source>
</evidence>
<evidence type="ECO:0000259" key="3">
    <source>
        <dbReference type="PROSITE" id="PS51186"/>
    </source>
</evidence>
<keyword evidence="4" id="KW-0687">Ribonucleoprotein</keyword>
<accession>A0A7G9T6U3</accession>
<dbReference type="GO" id="GO:0004596">
    <property type="term" value="F:protein-N-terminal amino-acid acetyltransferase activity"/>
    <property type="evidence" value="ECO:0007669"/>
    <property type="project" value="InterPro"/>
</dbReference>
<dbReference type="Pfam" id="PF00583">
    <property type="entry name" value="Acetyltransf_1"/>
    <property type="match status" value="1"/>
</dbReference>
<keyword evidence="5" id="KW-1185">Reference proteome</keyword>
<keyword evidence="2" id="KW-0012">Acyltransferase</keyword>
<dbReference type="CDD" id="cd04301">
    <property type="entry name" value="NAT_SF"/>
    <property type="match status" value="1"/>
</dbReference>
<dbReference type="Proteomes" id="UP000515800">
    <property type="component" value="Chromosome"/>
</dbReference>
<dbReference type="RefSeq" id="WP_187529646.1">
    <property type="nucleotide sequence ID" value="NZ_CP060724.1"/>
</dbReference>
<dbReference type="PANTHER" id="PTHR23091">
    <property type="entry name" value="N-TERMINAL ACETYLTRANSFERASE"/>
    <property type="match status" value="1"/>
</dbReference>
<protein>
    <submittedName>
        <fullName evidence="4">Ribosomal protein S18-alanine N-acetyltransferase</fullName>
    </submittedName>
</protein>
<gene>
    <name evidence="4" type="primary">rimI</name>
    <name evidence="4" type="ORF">H9L19_02850</name>
</gene>
<keyword evidence="4" id="KW-0689">Ribosomal protein</keyword>
<dbReference type="PANTHER" id="PTHR23091:SF4">
    <property type="entry name" value="N-TERMINAL AMINO-ACID N(ALPHA)-ACETYLTRANSFERASE NATA"/>
    <property type="match status" value="1"/>
</dbReference>
<dbReference type="InterPro" id="IPR000182">
    <property type="entry name" value="GNAT_dom"/>
</dbReference>
<reference evidence="4 5" key="1">
    <citation type="submission" date="2020-08" db="EMBL/GenBank/DDBJ databases">
        <title>Genome sequence of Weissella diestrammenae KACC 16890T.</title>
        <authorList>
            <person name="Hyun D.-W."/>
            <person name="Bae J.-W."/>
        </authorList>
    </citation>
    <scope>NUCLEOTIDE SEQUENCE [LARGE SCALE GENOMIC DNA]</scope>
    <source>
        <strain evidence="4 5">KACC 16890</strain>
    </source>
</reference>
<dbReference type="EMBL" id="CP060724">
    <property type="protein sequence ID" value="QNN75818.1"/>
    <property type="molecule type" value="Genomic_DNA"/>
</dbReference>
<dbReference type="GO" id="GO:0005840">
    <property type="term" value="C:ribosome"/>
    <property type="evidence" value="ECO:0007669"/>
    <property type="project" value="UniProtKB-KW"/>
</dbReference>
<dbReference type="InterPro" id="IPR006464">
    <property type="entry name" value="AcTrfase_RimI/Ard1"/>
</dbReference>
<keyword evidence="1 4" id="KW-0808">Transferase</keyword>
<name>A0A7G9T6U3_9LACO</name>
<dbReference type="KEGG" id="wdi:H9L19_02850"/>
<dbReference type="InterPro" id="IPR016181">
    <property type="entry name" value="Acyl_CoA_acyltransferase"/>
</dbReference>